<evidence type="ECO:0000256" key="1">
    <source>
        <dbReference type="ARBA" id="ARBA00004123"/>
    </source>
</evidence>
<dbReference type="CDD" id="cd05251">
    <property type="entry name" value="NmrA_like_SDR_a"/>
    <property type="match status" value="1"/>
</dbReference>
<keyword evidence="10" id="KW-1185">Reference proteome</keyword>
<evidence type="ECO:0000256" key="4">
    <source>
        <dbReference type="ARBA" id="ARBA00022490"/>
    </source>
</evidence>
<dbReference type="GO" id="GO:0048471">
    <property type="term" value="C:perinuclear region of cytoplasm"/>
    <property type="evidence" value="ECO:0007669"/>
    <property type="project" value="UniProtKB-SubCell"/>
</dbReference>
<feature type="domain" description="NmrA-like" evidence="8">
    <location>
        <begin position="1"/>
        <end position="297"/>
    </location>
</feature>
<dbReference type="Gene3D" id="3.40.50.720">
    <property type="entry name" value="NAD(P)-binding Rossmann-like Domain"/>
    <property type="match status" value="1"/>
</dbReference>
<dbReference type="AlphaFoldDB" id="A0A5N6TSN1"/>
<dbReference type="Pfam" id="PF05368">
    <property type="entry name" value="NmrA"/>
    <property type="match status" value="1"/>
</dbReference>
<dbReference type="GO" id="GO:0005634">
    <property type="term" value="C:nucleus"/>
    <property type="evidence" value="ECO:0007669"/>
    <property type="project" value="UniProtKB-SubCell"/>
</dbReference>
<dbReference type="FunFam" id="3.40.50.720:FF:000181">
    <property type="entry name" value="NmrA-like family domain-containing protein 1"/>
    <property type="match status" value="1"/>
</dbReference>
<evidence type="ECO:0000313" key="10">
    <source>
        <dbReference type="Proteomes" id="UP000325780"/>
    </source>
</evidence>
<dbReference type="Gene3D" id="3.90.25.10">
    <property type="entry name" value="UDP-galactose 4-epimerase, domain 1"/>
    <property type="match status" value="1"/>
</dbReference>
<sequence length="306" mass="33641">MSKLITVFGATGNQGGSVINHILADALLSKEFKIRGITRDTNKPAAQDLQQRGVEVVTADLNSTSSLRTALEGSHTVFLVTNYWEYFSKETELQQGKNVADVSKELGVQHLIFSSLIHVTDSTAGKLSHVPHFDGKADIEKYIRASGVPSTFVLAGYFMNNYLQMFRKGDDGTFQLFYPVDGAKAKFPLFDAASDTGLFVKAVLKHASELNDGKQVLEAAGYYTAEEIVATFSEVTGKKAVFVPVSGEQYKAVLPPAVAQEFLENHLLIEEPGYFLGKSLDDSLKLLDEKPTSWADYVKKNISTWQ</sequence>
<keyword evidence="5" id="KW-0521">NADP</keyword>
<dbReference type="EMBL" id="ML742125">
    <property type="protein sequence ID" value="KAE8149365.1"/>
    <property type="molecule type" value="Genomic_DNA"/>
</dbReference>
<proteinExistence type="inferred from homology"/>
<evidence type="ECO:0000256" key="2">
    <source>
        <dbReference type="ARBA" id="ARBA00004556"/>
    </source>
</evidence>
<keyword evidence="6" id="KW-0539">Nucleus</keyword>
<dbReference type="Proteomes" id="UP000325780">
    <property type="component" value="Unassembled WGS sequence"/>
</dbReference>
<dbReference type="PANTHER" id="PTHR42748">
    <property type="entry name" value="NITROGEN METABOLITE REPRESSION PROTEIN NMRA FAMILY MEMBER"/>
    <property type="match status" value="1"/>
</dbReference>
<name>A0A5N6TSN1_ASPAV</name>
<evidence type="ECO:0000256" key="6">
    <source>
        <dbReference type="ARBA" id="ARBA00023242"/>
    </source>
</evidence>
<dbReference type="InterPro" id="IPR036291">
    <property type="entry name" value="NAD(P)-bd_dom_sf"/>
</dbReference>
<dbReference type="PANTHER" id="PTHR42748:SF31">
    <property type="entry name" value="NMRA-LIKE DOMAIN-CONTAINING PROTEIN-RELATED"/>
    <property type="match status" value="1"/>
</dbReference>
<protein>
    <recommendedName>
        <fullName evidence="7">NmrA-like family domain-containing protein 1</fullName>
    </recommendedName>
</protein>
<evidence type="ECO:0000259" key="8">
    <source>
        <dbReference type="Pfam" id="PF05368"/>
    </source>
</evidence>
<dbReference type="OrthoDB" id="3358371at2759"/>
<organism evidence="9 10">
    <name type="scientific">Aspergillus avenaceus</name>
    <dbReference type="NCBI Taxonomy" id="36643"/>
    <lineage>
        <taxon>Eukaryota</taxon>
        <taxon>Fungi</taxon>
        <taxon>Dikarya</taxon>
        <taxon>Ascomycota</taxon>
        <taxon>Pezizomycotina</taxon>
        <taxon>Eurotiomycetes</taxon>
        <taxon>Eurotiomycetidae</taxon>
        <taxon>Eurotiales</taxon>
        <taxon>Aspergillaceae</taxon>
        <taxon>Aspergillus</taxon>
        <taxon>Aspergillus subgen. Circumdati</taxon>
    </lineage>
</organism>
<keyword evidence="4" id="KW-0963">Cytoplasm</keyword>
<evidence type="ECO:0000256" key="3">
    <source>
        <dbReference type="ARBA" id="ARBA00006328"/>
    </source>
</evidence>
<comment type="subcellular location">
    <subcellularLocation>
        <location evidence="2">Cytoplasm</location>
        <location evidence="2">Perinuclear region</location>
    </subcellularLocation>
    <subcellularLocation>
        <location evidence="1">Nucleus</location>
    </subcellularLocation>
</comment>
<reference evidence="9 10" key="1">
    <citation type="submission" date="2019-04" db="EMBL/GenBank/DDBJ databases">
        <title>Friends and foes A comparative genomics study of 23 Aspergillus species from section Flavi.</title>
        <authorList>
            <consortium name="DOE Joint Genome Institute"/>
            <person name="Kjaerbolling I."/>
            <person name="Vesth T."/>
            <person name="Frisvad J.C."/>
            <person name="Nybo J.L."/>
            <person name="Theobald S."/>
            <person name="Kildgaard S."/>
            <person name="Isbrandt T."/>
            <person name="Kuo A."/>
            <person name="Sato A."/>
            <person name="Lyhne E.K."/>
            <person name="Kogle M.E."/>
            <person name="Wiebenga A."/>
            <person name="Kun R.S."/>
            <person name="Lubbers R.J."/>
            <person name="Makela M.R."/>
            <person name="Barry K."/>
            <person name="Chovatia M."/>
            <person name="Clum A."/>
            <person name="Daum C."/>
            <person name="Haridas S."/>
            <person name="He G."/>
            <person name="LaButti K."/>
            <person name="Lipzen A."/>
            <person name="Mondo S."/>
            <person name="Riley R."/>
            <person name="Salamov A."/>
            <person name="Simmons B.A."/>
            <person name="Magnuson J.K."/>
            <person name="Henrissat B."/>
            <person name="Mortensen U.H."/>
            <person name="Larsen T.O."/>
            <person name="Devries R.P."/>
            <person name="Grigoriev I.V."/>
            <person name="Machida M."/>
            <person name="Baker S.E."/>
            <person name="Andersen M.R."/>
        </authorList>
    </citation>
    <scope>NUCLEOTIDE SEQUENCE [LARGE SCALE GENOMIC DNA]</scope>
    <source>
        <strain evidence="9 10">IBT 18842</strain>
    </source>
</reference>
<evidence type="ECO:0000256" key="7">
    <source>
        <dbReference type="ARBA" id="ARBA00040296"/>
    </source>
</evidence>
<evidence type="ECO:0000256" key="5">
    <source>
        <dbReference type="ARBA" id="ARBA00022857"/>
    </source>
</evidence>
<evidence type="ECO:0000313" key="9">
    <source>
        <dbReference type="EMBL" id="KAE8149365.1"/>
    </source>
</evidence>
<comment type="similarity">
    <text evidence="3">Belongs to the NmrA-type oxidoreductase family.</text>
</comment>
<dbReference type="InterPro" id="IPR051164">
    <property type="entry name" value="NmrA-like_oxidored"/>
</dbReference>
<accession>A0A5N6TSN1</accession>
<dbReference type="InterPro" id="IPR008030">
    <property type="entry name" value="NmrA-like"/>
</dbReference>
<gene>
    <name evidence="9" type="ORF">BDV25DRAFT_3284</name>
</gene>
<dbReference type="SUPFAM" id="SSF51735">
    <property type="entry name" value="NAD(P)-binding Rossmann-fold domains"/>
    <property type="match status" value="1"/>
</dbReference>